<reference evidence="3 4" key="1">
    <citation type="submission" date="2018-07" db="EMBL/GenBank/DDBJ databases">
        <title>Genomic Encyclopedia of Type Strains, Phase IV (KMG-IV): sequencing the most valuable type-strain genomes for metagenomic binning, comparative biology and taxonomic classification.</title>
        <authorList>
            <person name="Goeker M."/>
        </authorList>
    </citation>
    <scope>NUCLEOTIDE SEQUENCE [LARGE SCALE GENOMIC DNA]</scope>
    <source>
        <strain evidence="3 4">DSM 16500</strain>
    </source>
</reference>
<evidence type="ECO:0000256" key="1">
    <source>
        <dbReference type="ARBA" id="ARBA00022481"/>
    </source>
</evidence>
<protein>
    <submittedName>
        <fullName evidence="3">Type IV pilus assembly protein PilE</fullName>
    </submittedName>
</protein>
<dbReference type="InterPro" id="IPR031982">
    <property type="entry name" value="PilE-like"/>
</dbReference>
<keyword evidence="2" id="KW-0472">Membrane</keyword>
<dbReference type="NCBIfam" id="TIGR02532">
    <property type="entry name" value="IV_pilin_GFxxxE"/>
    <property type="match status" value="1"/>
</dbReference>
<proteinExistence type="predicted"/>
<name>A0A370GFF5_9COXI</name>
<dbReference type="GO" id="GO:0015627">
    <property type="term" value="C:type II protein secretion system complex"/>
    <property type="evidence" value="ECO:0007669"/>
    <property type="project" value="InterPro"/>
</dbReference>
<dbReference type="Pfam" id="PF16732">
    <property type="entry name" value="ComP_DUS"/>
    <property type="match status" value="1"/>
</dbReference>
<keyword evidence="4" id="KW-1185">Reference proteome</keyword>
<dbReference type="GO" id="GO:0015628">
    <property type="term" value="P:protein secretion by the type II secretion system"/>
    <property type="evidence" value="ECO:0007669"/>
    <property type="project" value="InterPro"/>
</dbReference>
<dbReference type="InterPro" id="IPR045584">
    <property type="entry name" value="Pilin-like"/>
</dbReference>
<keyword evidence="2" id="KW-1133">Transmembrane helix</keyword>
<organism evidence="3 4">
    <name type="scientific">Aquicella lusitana</name>
    <dbReference type="NCBI Taxonomy" id="254246"/>
    <lineage>
        <taxon>Bacteria</taxon>
        <taxon>Pseudomonadati</taxon>
        <taxon>Pseudomonadota</taxon>
        <taxon>Gammaproteobacteria</taxon>
        <taxon>Legionellales</taxon>
        <taxon>Coxiellaceae</taxon>
        <taxon>Aquicella</taxon>
    </lineage>
</organism>
<feature type="transmembrane region" description="Helical" evidence="2">
    <location>
        <begin position="12"/>
        <end position="32"/>
    </location>
</feature>
<dbReference type="AlphaFoldDB" id="A0A370GFF5"/>
<dbReference type="InterPro" id="IPR012902">
    <property type="entry name" value="N_methyl_site"/>
</dbReference>
<keyword evidence="1" id="KW-0488">Methylation</keyword>
<sequence>MPPHHGFNLLEILIVTCLIGILAALSIPLYSFPLTQEKRIEAAGVLSKLAVAMEQYYLEHQTYQGATLSALNLPDHIASGHYLLTIRIARDQDYLLEAKPLGKQAVNDAGCGTLILDSNGEKSVSGTEPVEACW</sequence>
<dbReference type="EMBL" id="QQAX01000017">
    <property type="protein sequence ID" value="RDI41839.1"/>
    <property type="molecule type" value="Genomic_DNA"/>
</dbReference>
<accession>A0A370GFF5</accession>
<keyword evidence="2" id="KW-0812">Transmembrane</keyword>
<evidence type="ECO:0000256" key="2">
    <source>
        <dbReference type="SAM" id="Phobius"/>
    </source>
</evidence>
<evidence type="ECO:0000313" key="3">
    <source>
        <dbReference type="EMBL" id="RDI41839.1"/>
    </source>
</evidence>
<evidence type="ECO:0000313" key="4">
    <source>
        <dbReference type="Proteomes" id="UP000254720"/>
    </source>
</evidence>
<dbReference type="OrthoDB" id="5296638at2"/>
<dbReference type="RefSeq" id="WP_114834847.1">
    <property type="nucleotide sequence ID" value="NZ_LR699114.1"/>
</dbReference>
<dbReference type="Proteomes" id="UP000254720">
    <property type="component" value="Unassembled WGS sequence"/>
</dbReference>
<dbReference type="GO" id="GO:0043683">
    <property type="term" value="P:type IV pilus assembly"/>
    <property type="evidence" value="ECO:0007669"/>
    <property type="project" value="InterPro"/>
</dbReference>
<dbReference type="Gene3D" id="3.30.700.10">
    <property type="entry name" value="Glycoprotein, Type 4 Pilin"/>
    <property type="match status" value="1"/>
</dbReference>
<dbReference type="PRINTS" id="PR00813">
    <property type="entry name" value="BCTERIALGSPG"/>
</dbReference>
<dbReference type="InterPro" id="IPR000983">
    <property type="entry name" value="Bac_GSPG_pilin"/>
</dbReference>
<comment type="caution">
    <text evidence="3">The sequence shown here is derived from an EMBL/GenBank/DDBJ whole genome shotgun (WGS) entry which is preliminary data.</text>
</comment>
<gene>
    <name evidence="3" type="ORF">C8D86_11756</name>
</gene>
<dbReference type="SUPFAM" id="SSF54523">
    <property type="entry name" value="Pili subunits"/>
    <property type="match status" value="1"/>
</dbReference>